<dbReference type="EMBL" id="JAUDCK010000027">
    <property type="protein sequence ID" value="MDM8196234.1"/>
    <property type="molecule type" value="Genomic_DNA"/>
</dbReference>
<dbReference type="Proteomes" id="UP001529275">
    <property type="component" value="Unassembled WGS sequence"/>
</dbReference>
<dbReference type="SUPFAM" id="SSF56784">
    <property type="entry name" value="HAD-like"/>
    <property type="match status" value="1"/>
</dbReference>
<evidence type="ECO:0000313" key="2">
    <source>
        <dbReference type="Proteomes" id="UP001529275"/>
    </source>
</evidence>
<proteinExistence type="predicted"/>
<dbReference type="InterPro" id="IPR036412">
    <property type="entry name" value="HAD-like_sf"/>
</dbReference>
<name>A0ABT7UJA6_9FIRM</name>
<dbReference type="PANTHER" id="PTHR10000:SF25">
    <property type="entry name" value="PHOSPHATASE YKRA-RELATED"/>
    <property type="match status" value="1"/>
</dbReference>
<evidence type="ECO:0000313" key="1">
    <source>
        <dbReference type="EMBL" id="MDM8196234.1"/>
    </source>
</evidence>
<protein>
    <submittedName>
        <fullName evidence="1">HAD family hydrolase</fullName>
        <ecNumber evidence="1">3.1.3.-</ecNumber>
    </submittedName>
</protein>
<dbReference type="GO" id="GO:0016787">
    <property type="term" value="F:hydrolase activity"/>
    <property type="evidence" value="ECO:0007669"/>
    <property type="project" value="UniProtKB-KW"/>
</dbReference>
<dbReference type="PANTHER" id="PTHR10000">
    <property type="entry name" value="PHOSPHOSERINE PHOSPHATASE"/>
    <property type="match status" value="1"/>
</dbReference>
<dbReference type="SFLD" id="SFLDG01140">
    <property type="entry name" value="C2.B:_Phosphomannomutase_and_P"/>
    <property type="match status" value="1"/>
</dbReference>
<dbReference type="Gene3D" id="3.30.1240.10">
    <property type="match status" value="1"/>
</dbReference>
<reference evidence="2" key="1">
    <citation type="submission" date="2023-06" db="EMBL/GenBank/DDBJ databases">
        <title>Identification and characterization of horizontal gene transfer across gut microbiota members of farm animals based on homology search.</title>
        <authorList>
            <person name="Zeman M."/>
            <person name="Kubasova T."/>
            <person name="Jahodarova E."/>
            <person name="Nykrynova M."/>
            <person name="Rychlik I."/>
        </authorList>
    </citation>
    <scope>NUCLEOTIDE SEQUENCE [LARGE SCALE GENOMIC DNA]</scope>
    <source>
        <strain evidence="2">ET341</strain>
    </source>
</reference>
<dbReference type="SFLD" id="SFLDS00003">
    <property type="entry name" value="Haloacid_Dehalogenase"/>
    <property type="match status" value="1"/>
</dbReference>
<dbReference type="InterPro" id="IPR006379">
    <property type="entry name" value="HAD-SF_hydro_IIB"/>
</dbReference>
<dbReference type="RefSeq" id="WP_289527888.1">
    <property type="nucleotide sequence ID" value="NZ_JAUDCK010000027.1"/>
</dbReference>
<gene>
    <name evidence="1" type="ORF">QUV98_07890</name>
</gene>
<keyword evidence="2" id="KW-1185">Reference proteome</keyword>
<dbReference type="Gene3D" id="3.40.50.1000">
    <property type="entry name" value="HAD superfamily/HAD-like"/>
    <property type="match status" value="1"/>
</dbReference>
<accession>A0ABT7UJA6</accession>
<dbReference type="NCBIfam" id="TIGR00099">
    <property type="entry name" value="Cof-subfamily"/>
    <property type="match status" value="1"/>
</dbReference>
<comment type="caution">
    <text evidence="1">The sequence shown here is derived from an EMBL/GenBank/DDBJ whole genome shotgun (WGS) entry which is preliminary data.</text>
</comment>
<dbReference type="EC" id="3.1.3.-" evidence="1"/>
<organism evidence="1 2">
    <name type="scientific">Massilimicrobiota timonensis</name>
    <dbReference type="NCBI Taxonomy" id="1776392"/>
    <lineage>
        <taxon>Bacteria</taxon>
        <taxon>Bacillati</taxon>
        <taxon>Bacillota</taxon>
        <taxon>Erysipelotrichia</taxon>
        <taxon>Erysipelotrichales</taxon>
        <taxon>Erysipelotrichaceae</taxon>
        <taxon>Massilimicrobiota</taxon>
    </lineage>
</organism>
<dbReference type="PROSITE" id="PS01229">
    <property type="entry name" value="COF_2"/>
    <property type="match status" value="1"/>
</dbReference>
<dbReference type="InterPro" id="IPR023214">
    <property type="entry name" value="HAD_sf"/>
</dbReference>
<reference evidence="1 2" key="2">
    <citation type="submission" date="2023-06" db="EMBL/GenBank/DDBJ databases">
        <authorList>
            <person name="Zeman M."/>
            <person name="Kubasova T."/>
            <person name="Jahodarova E."/>
            <person name="Nykrynova M."/>
            <person name="Rychlik I."/>
        </authorList>
    </citation>
    <scope>NUCLEOTIDE SEQUENCE [LARGE SCALE GENOMIC DNA]</scope>
    <source>
        <strain evidence="1 2">ET341</strain>
    </source>
</reference>
<dbReference type="NCBIfam" id="TIGR01484">
    <property type="entry name" value="HAD-SF-IIB"/>
    <property type="match status" value="1"/>
</dbReference>
<keyword evidence="1" id="KW-0378">Hydrolase</keyword>
<sequence length="254" mass="28418">MKKIFFFDIDGTLAIHGVIPEGNLKALKLLQDQGHLTFICTGRAPFYAQNLFGNLVSGLITCNGRYIIYQGKKLYGKAFLPEELSYYYEKIKAFNAGAMFVSDEVAVPYLLDDAQIEGIKDEYGIQRIQTNASLLPFYTFDLFYHDLQQRDTLIQAFDKELVINDHGGHGSCDCSTIGFDKGDGIAYLLKYFHIDKENAYAFGDGYNDQAMFREVGHGIAMGNAVDVLKQKATYITDSIDQDGILKALQHEGIA</sequence>
<dbReference type="Pfam" id="PF08282">
    <property type="entry name" value="Hydrolase_3"/>
    <property type="match status" value="1"/>
</dbReference>
<dbReference type="InterPro" id="IPR000150">
    <property type="entry name" value="Cof"/>
</dbReference>